<organism evidence="3 4">
    <name type="scientific">Variovorax ureilyticus</name>
    <dbReference type="NCBI Taxonomy" id="1836198"/>
    <lineage>
        <taxon>Bacteria</taxon>
        <taxon>Pseudomonadati</taxon>
        <taxon>Pseudomonadota</taxon>
        <taxon>Betaproteobacteria</taxon>
        <taxon>Burkholderiales</taxon>
        <taxon>Comamonadaceae</taxon>
        <taxon>Variovorax</taxon>
    </lineage>
</organism>
<reference evidence="3 4" key="1">
    <citation type="submission" date="2024-03" db="EMBL/GenBank/DDBJ databases">
        <title>Novel species of the genus Variovorax.</title>
        <authorList>
            <person name="Liu Q."/>
            <person name="Xin Y.-H."/>
        </authorList>
    </citation>
    <scope>NUCLEOTIDE SEQUENCE [LARGE SCALE GENOMIC DNA]</scope>
    <source>
        <strain evidence="3 4">KACC 18899</strain>
    </source>
</reference>
<accession>A0ABU8V8K7</accession>
<protein>
    <submittedName>
        <fullName evidence="3">Phosphatase PAP2 family protein</fullName>
    </submittedName>
</protein>
<dbReference type="InterPro" id="IPR000326">
    <property type="entry name" value="PAP2/HPO"/>
</dbReference>
<dbReference type="InterPro" id="IPR036938">
    <property type="entry name" value="PAP2/HPO_sf"/>
</dbReference>
<gene>
    <name evidence="3" type="ORF">WKW77_02830</name>
</gene>
<comment type="caution">
    <text evidence="3">The sequence shown here is derived from an EMBL/GenBank/DDBJ whole genome shotgun (WGS) entry which is preliminary data.</text>
</comment>
<evidence type="ECO:0000256" key="1">
    <source>
        <dbReference type="SAM" id="Phobius"/>
    </source>
</evidence>
<feature type="transmembrane region" description="Helical" evidence="1">
    <location>
        <begin position="98"/>
        <end position="118"/>
    </location>
</feature>
<evidence type="ECO:0000259" key="2">
    <source>
        <dbReference type="SMART" id="SM00014"/>
    </source>
</evidence>
<dbReference type="SMART" id="SM00014">
    <property type="entry name" value="acidPPc"/>
    <property type="match status" value="1"/>
</dbReference>
<dbReference type="PANTHER" id="PTHR14969">
    <property type="entry name" value="SPHINGOSINE-1-PHOSPHATE PHOSPHOHYDROLASE"/>
    <property type="match status" value="1"/>
</dbReference>
<keyword evidence="4" id="KW-1185">Reference proteome</keyword>
<dbReference type="PANTHER" id="PTHR14969:SF13">
    <property type="entry name" value="AT30094P"/>
    <property type="match status" value="1"/>
</dbReference>
<feature type="transmembrane region" description="Helical" evidence="1">
    <location>
        <begin position="151"/>
        <end position="169"/>
    </location>
</feature>
<feature type="transmembrane region" description="Helical" evidence="1">
    <location>
        <begin position="125"/>
        <end position="145"/>
    </location>
</feature>
<dbReference type="SUPFAM" id="SSF48317">
    <property type="entry name" value="Acid phosphatase/Vanadium-dependent haloperoxidase"/>
    <property type="match status" value="1"/>
</dbReference>
<sequence>MFDALDRQLFLLLNAHGDAPRWWIGTAYFFAAYAHWVLLALLVGYALRRGKPFLTPLLAAILALGLGAVACELIGEVWNRPRPFVLGLGFLHLPHGPSPSFPSSHATAYSAVAFAFLLMSGYRAFGGILLVLAGLVGVARVVVGVHYPMDVLFGVVVGGLAAMAAHWVVARAGRRYAARGMIVPPQTSGKEER</sequence>
<keyword evidence="1" id="KW-0472">Membrane</keyword>
<feature type="transmembrane region" description="Helical" evidence="1">
    <location>
        <begin position="57"/>
        <end position="78"/>
    </location>
</feature>
<name>A0ABU8V8K7_9BURK</name>
<proteinExistence type="predicted"/>
<dbReference type="Pfam" id="PF01569">
    <property type="entry name" value="PAP2"/>
    <property type="match status" value="1"/>
</dbReference>
<feature type="transmembrane region" description="Helical" evidence="1">
    <location>
        <begin position="22"/>
        <end position="45"/>
    </location>
</feature>
<dbReference type="EMBL" id="JBBKZU010000001">
    <property type="protein sequence ID" value="MEJ8809982.1"/>
    <property type="molecule type" value="Genomic_DNA"/>
</dbReference>
<feature type="domain" description="Phosphatidic acid phosphatase type 2/haloperoxidase" evidence="2">
    <location>
        <begin position="55"/>
        <end position="166"/>
    </location>
</feature>
<evidence type="ECO:0000313" key="3">
    <source>
        <dbReference type="EMBL" id="MEJ8809982.1"/>
    </source>
</evidence>
<evidence type="ECO:0000313" key="4">
    <source>
        <dbReference type="Proteomes" id="UP001365846"/>
    </source>
</evidence>
<keyword evidence="1" id="KW-0812">Transmembrane</keyword>
<keyword evidence="1" id="KW-1133">Transmembrane helix</keyword>
<dbReference type="Gene3D" id="1.20.144.10">
    <property type="entry name" value="Phosphatidic acid phosphatase type 2/haloperoxidase"/>
    <property type="match status" value="1"/>
</dbReference>
<dbReference type="Proteomes" id="UP001365846">
    <property type="component" value="Unassembled WGS sequence"/>
</dbReference>
<dbReference type="RefSeq" id="WP_340355289.1">
    <property type="nucleotide sequence ID" value="NZ_JBBKZU010000001.1"/>
</dbReference>